<dbReference type="InterPro" id="IPR017871">
    <property type="entry name" value="ABC_transporter-like_CS"/>
</dbReference>
<dbReference type="PANTHER" id="PTHR43790">
    <property type="entry name" value="CARBOHYDRATE TRANSPORT ATP-BINDING PROTEIN MG119-RELATED"/>
    <property type="match status" value="1"/>
</dbReference>
<name>A0A1T5M5P7_9FIRM</name>
<comment type="subcellular location">
    <subcellularLocation>
        <location evidence="1">Cell membrane</location>
        <topology evidence="1">Peripheral membrane protein</topology>
    </subcellularLocation>
</comment>
<protein>
    <submittedName>
        <fullName evidence="10">Nucleoside ABC transporter ATP-binding protein</fullName>
    </submittedName>
</protein>
<dbReference type="GO" id="GO:0005524">
    <property type="term" value="F:ATP binding"/>
    <property type="evidence" value="ECO:0007669"/>
    <property type="project" value="UniProtKB-KW"/>
</dbReference>
<evidence type="ECO:0000256" key="3">
    <source>
        <dbReference type="ARBA" id="ARBA00022475"/>
    </source>
</evidence>
<keyword evidence="5" id="KW-0547">Nucleotide-binding</keyword>
<dbReference type="FunFam" id="3.40.50.300:FF:000127">
    <property type="entry name" value="Ribose import ATP-binding protein RbsA"/>
    <property type="match status" value="1"/>
</dbReference>
<dbReference type="PROSITE" id="PS50893">
    <property type="entry name" value="ABC_TRANSPORTER_2"/>
    <property type="match status" value="2"/>
</dbReference>
<evidence type="ECO:0000256" key="7">
    <source>
        <dbReference type="ARBA" id="ARBA00022967"/>
    </source>
</evidence>
<dbReference type="CDD" id="cd03215">
    <property type="entry name" value="ABC_Carb_Monos_II"/>
    <property type="match status" value="1"/>
</dbReference>
<organism evidence="10 11">
    <name type="scientific">Maledivibacter halophilus</name>
    <dbReference type="NCBI Taxonomy" id="36842"/>
    <lineage>
        <taxon>Bacteria</taxon>
        <taxon>Bacillati</taxon>
        <taxon>Bacillota</taxon>
        <taxon>Clostridia</taxon>
        <taxon>Peptostreptococcales</taxon>
        <taxon>Caminicellaceae</taxon>
        <taxon>Maledivibacter</taxon>
    </lineage>
</organism>
<evidence type="ECO:0000256" key="2">
    <source>
        <dbReference type="ARBA" id="ARBA00022448"/>
    </source>
</evidence>
<evidence type="ECO:0000256" key="5">
    <source>
        <dbReference type="ARBA" id="ARBA00022741"/>
    </source>
</evidence>
<evidence type="ECO:0000259" key="9">
    <source>
        <dbReference type="PROSITE" id="PS50893"/>
    </source>
</evidence>
<dbReference type="PROSITE" id="PS00211">
    <property type="entry name" value="ABC_TRANSPORTER_1"/>
    <property type="match status" value="2"/>
</dbReference>
<keyword evidence="8" id="KW-0472">Membrane</keyword>
<dbReference type="InterPro" id="IPR003439">
    <property type="entry name" value="ABC_transporter-like_ATP-bd"/>
</dbReference>
<dbReference type="GO" id="GO:0016887">
    <property type="term" value="F:ATP hydrolysis activity"/>
    <property type="evidence" value="ECO:0007669"/>
    <property type="project" value="InterPro"/>
</dbReference>
<dbReference type="GO" id="GO:0005886">
    <property type="term" value="C:plasma membrane"/>
    <property type="evidence" value="ECO:0007669"/>
    <property type="project" value="UniProtKB-SubCell"/>
</dbReference>
<dbReference type="InterPro" id="IPR003593">
    <property type="entry name" value="AAA+_ATPase"/>
</dbReference>
<keyword evidence="2" id="KW-0813">Transport</keyword>
<feature type="domain" description="ABC transporter" evidence="9">
    <location>
        <begin position="258"/>
        <end position="502"/>
    </location>
</feature>
<keyword evidence="11" id="KW-1185">Reference proteome</keyword>
<gene>
    <name evidence="10" type="ORF">SAMN02194393_03939</name>
</gene>
<evidence type="ECO:0000313" key="10">
    <source>
        <dbReference type="EMBL" id="SKC83557.1"/>
    </source>
</evidence>
<keyword evidence="6 10" id="KW-0067">ATP-binding</keyword>
<dbReference type="SUPFAM" id="SSF52540">
    <property type="entry name" value="P-loop containing nucleoside triphosphate hydrolases"/>
    <property type="match status" value="2"/>
</dbReference>
<keyword evidence="4" id="KW-0677">Repeat</keyword>
<proteinExistence type="predicted"/>
<dbReference type="EMBL" id="FUZT01000010">
    <property type="protein sequence ID" value="SKC83557.1"/>
    <property type="molecule type" value="Genomic_DNA"/>
</dbReference>
<evidence type="ECO:0000256" key="6">
    <source>
        <dbReference type="ARBA" id="ARBA00022840"/>
    </source>
</evidence>
<reference evidence="10 11" key="1">
    <citation type="submission" date="2017-02" db="EMBL/GenBank/DDBJ databases">
        <authorList>
            <person name="Peterson S.W."/>
        </authorList>
    </citation>
    <scope>NUCLEOTIDE SEQUENCE [LARGE SCALE GENOMIC DNA]</scope>
    <source>
        <strain evidence="10 11">M1</strain>
    </source>
</reference>
<evidence type="ECO:0000256" key="1">
    <source>
        <dbReference type="ARBA" id="ARBA00004202"/>
    </source>
</evidence>
<feature type="domain" description="ABC transporter" evidence="9">
    <location>
        <begin position="6"/>
        <end position="241"/>
    </location>
</feature>
<accession>A0A1T5M5P7</accession>
<dbReference type="InterPro" id="IPR050107">
    <property type="entry name" value="ABC_carbohydrate_import_ATPase"/>
</dbReference>
<dbReference type="AlphaFoldDB" id="A0A1T5M5P7"/>
<evidence type="ECO:0000256" key="8">
    <source>
        <dbReference type="ARBA" id="ARBA00023136"/>
    </source>
</evidence>
<dbReference type="Pfam" id="PF00005">
    <property type="entry name" value="ABC_tran"/>
    <property type="match status" value="2"/>
</dbReference>
<dbReference type="SMART" id="SM00382">
    <property type="entry name" value="AAA"/>
    <property type="match status" value="1"/>
</dbReference>
<dbReference type="Gene3D" id="3.40.50.300">
    <property type="entry name" value="P-loop containing nucleotide triphosphate hydrolases"/>
    <property type="match status" value="2"/>
</dbReference>
<dbReference type="STRING" id="36842.SAMN02194393_03939"/>
<sequence>MAAKLVEMNGINKSFPNVKAIDNGKFDLYPGEIHSLIGENGAGKSTMMKILYGMYAPDSGTIKVKGNVLEELNPKQAINYGIGMVHQEFMLVKELTVLENIILGFEPQKNNRIDFAKAREKIQYYIESYGLEIQPNKKVIDISVGEAQRVEIIKTLYRGADILILDEPTAVLTPQETVKLFEILNSLKNDGKSIVFISHKLNEVMEISDRITVMRHGEYIDTVNKKDTSIPELAKMMVGRAVFLNIKREAPKIGDTVLSVKNIYVSGEKEISKLRDVSFEVRSGEIVGIAGVDGNGQSGLVEAITGLRGVEKGDILLKGKSIKNLPPLKIRQAGIAHIPEDRNVRGLNRDFSIQENLIGNRLNENPYATWIKMNEKEIGKYAEKLIKDFDIRPSNKDISAKNLSGGNAQKIVVAREVDMHTDLLIAAQPTRGVDIGAIEAIRKTLNQAKEAGTAILLVSADLEEILSLSDRIVVMYEGKITGILQASEATEERVGLLMTGGELDDKKSIS</sequence>
<evidence type="ECO:0000313" key="11">
    <source>
        <dbReference type="Proteomes" id="UP000190285"/>
    </source>
</evidence>
<dbReference type="CDD" id="cd03216">
    <property type="entry name" value="ABC_Carb_Monos_I"/>
    <property type="match status" value="1"/>
</dbReference>
<dbReference type="PANTHER" id="PTHR43790:SF4">
    <property type="entry name" value="GUANOSINE IMPORT ATP-BINDING PROTEIN NUPO"/>
    <property type="match status" value="1"/>
</dbReference>
<dbReference type="RefSeq" id="WP_330397416.1">
    <property type="nucleotide sequence ID" value="NZ_FUZT01000010.1"/>
</dbReference>
<keyword evidence="3" id="KW-1003">Cell membrane</keyword>
<dbReference type="InterPro" id="IPR027417">
    <property type="entry name" value="P-loop_NTPase"/>
</dbReference>
<evidence type="ECO:0000256" key="4">
    <source>
        <dbReference type="ARBA" id="ARBA00022737"/>
    </source>
</evidence>
<keyword evidence="7" id="KW-1278">Translocase</keyword>
<dbReference type="Proteomes" id="UP000190285">
    <property type="component" value="Unassembled WGS sequence"/>
</dbReference>